<proteinExistence type="predicted"/>
<organism evidence="3 4">
    <name type="scientific">Peptostreptococcus equinus</name>
    <dbReference type="NCBI Taxonomy" id="3003601"/>
    <lineage>
        <taxon>Bacteria</taxon>
        <taxon>Bacillati</taxon>
        <taxon>Bacillota</taxon>
        <taxon>Clostridia</taxon>
        <taxon>Peptostreptococcales</taxon>
        <taxon>Peptostreptococcaceae</taxon>
        <taxon>Peptostreptococcus</taxon>
    </lineage>
</organism>
<reference evidence="3" key="1">
    <citation type="submission" date="2022-12" db="EMBL/GenBank/DDBJ databases">
        <title>Peptostreptococcus.</title>
        <authorList>
            <person name="Lee S.H."/>
        </authorList>
    </citation>
    <scope>NUCLEOTIDE SEQUENCE</scope>
    <source>
        <strain evidence="3">CBA3647</strain>
    </source>
</reference>
<sequence>MINYNSKVDRSKIRDGIYEGVGLGYENRQTKVKVRIEKQKITNIDIVSTGDDEPFFSNAKSKVINSIIEKNSPAVDIVSRATFSSNGIKSAVKNALEKASNQTSADSSYTNNLEERIRKLEKELHETKEKLNKKNEEIKKIEIEKNNIKTEDNSTSKNEFVLPESKKNGTFIGKSKGHKGKDILVEVTTKNGKIEEINVKEISDDMSFINKSMAVKDSLLNNNYNMTLEAFREFGDLSYKIENKKINELPEYIKSRVKELSYPLDTKETNPVFTSEISKIIREYWKYINNENYIREIDVTASATRSAAGIMN</sequence>
<dbReference type="Proteomes" id="UP001164187">
    <property type="component" value="Chromosome"/>
</dbReference>
<accession>A0ABY7JNQ5</accession>
<dbReference type="EMBL" id="CP114052">
    <property type="protein sequence ID" value="WAW15013.1"/>
    <property type="molecule type" value="Genomic_DNA"/>
</dbReference>
<name>A0ABY7JNQ5_9FIRM</name>
<evidence type="ECO:0000313" key="3">
    <source>
        <dbReference type="EMBL" id="WAW15013.1"/>
    </source>
</evidence>
<dbReference type="Gene3D" id="3.90.1010.20">
    <property type="match status" value="1"/>
</dbReference>
<keyword evidence="1" id="KW-0175">Coiled coil</keyword>
<dbReference type="InterPro" id="IPR007329">
    <property type="entry name" value="FMN-bd"/>
</dbReference>
<gene>
    <name evidence="3" type="ORF">O0R46_00720</name>
</gene>
<evidence type="ECO:0000313" key="4">
    <source>
        <dbReference type="Proteomes" id="UP001164187"/>
    </source>
</evidence>
<evidence type="ECO:0000256" key="1">
    <source>
        <dbReference type="SAM" id="Coils"/>
    </source>
</evidence>
<feature type="domain" description="FMN-binding" evidence="2">
    <location>
        <begin position="24"/>
        <end position="99"/>
    </location>
</feature>
<evidence type="ECO:0000259" key="2">
    <source>
        <dbReference type="SMART" id="SM00900"/>
    </source>
</evidence>
<feature type="coiled-coil region" evidence="1">
    <location>
        <begin position="110"/>
        <end position="151"/>
    </location>
</feature>
<dbReference type="Pfam" id="PF04205">
    <property type="entry name" value="FMN_bind"/>
    <property type="match status" value="1"/>
</dbReference>
<dbReference type="SMART" id="SM00900">
    <property type="entry name" value="FMN_bind"/>
    <property type="match status" value="1"/>
</dbReference>
<protein>
    <submittedName>
        <fullName evidence="3">FMN-binding protein</fullName>
    </submittedName>
</protein>
<dbReference type="RefSeq" id="WP_269311706.1">
    <property type="nucleotide sequence ID" value="NZ_CP114052.1"/>
</dbReference>
<keyword evidence="4" id="KW-1185">Reference proteome</keyword>